<evidence type="ECO:0000313" key="9">
    <source>
        <dbReference type="EMBL" id="CAG9797325.1"/>
    </source>
</evidence>
<dbReference type="GO" id="GO:0005737">
    <property type="term" value="C:cytoplasm"/>
    <property type="evidence" value="ECO:0007669"/>
    <property type="project" value="UniProtKB-SubCell"/>
</dbReference>
<evidence type="ECO:0000256" key="7">
    <source>
        <dbReference type="ARBA" id="ARBA00022679"/>
    </source>
</evidence>
<evidence type="ECO:0000313" key="10">
    <source>
        <dbReference type="Proteomes" id="UP001153620"/>
    </source>
</evidence>
<keyword evidence="8" id="KW-0539">Nucleus</keyword>
<dbReference type="Proteomes" id="UP001153620">
    <property type="component" value="Chromosome 1"/>
</dbReference>
<evidence type="ECO:0000256" key="8">
    <source>
        <dbReference type="ARBA" id="ARBA00023242"/>
    </source>
</evidence>
<dbReference type="InterPro" id="IPR025800">
    <property type="entry name" value="CaM-Lys-N-MeTrfase"/>
</dbReference>
<name>A0A9N9RJ06_9DIPT</name>
<evidence type="ECO:0000256" key="5">
    <source>
        <dbReference type="ARBA" id="ARBA00022490"/>
    </source>
</evidence>
<accession>A0A9N9RJ06</accession>
<evidence type="ECO:0000256" key="2">
    <source>
        <dbReference type="ARBA" id="ARBA00004496"/>
    </source>
</evidence>
<evidence type="ECO:0000256" key="3">
    <source>
        <dbReference type="ARBA" id="ARBA00011914"/>
    </source>
</evidence>
<dbReference type="OrthoDB" id="413520at2759"/>
<dbReference type="GO" id="GO:0018025">
    <property type="term" value="F:calmodulin-lysine N-methyltransferase activity"/>
    <property type="evidence" value="ECO:0007669"/>
    <property type="project" value="UniProtKB-EC"/>
</dbReference>
<dbReference type="PANTHER" id="PTHR13539:SF3">
    <property type="entry name" value="CALMODULIN-LYSINE N-METHYLTRANSFERASE"/>
    <property type="match status" value="1"/>
</dbReference>
<dbReference type="EC" id="2.1.1.60" evidence="3"/>
<protein>
    <recommendedName>
        <fullName evidence="4">Calmodulin-lysine N-methyltransferase</fullName>
        <ecNumber evidence="3">2.1.1.60</ecNumber>
    </recommendedName>
</protein>
<dbReference type="SUPFAM" id="SSF53335">
    <property type="entry name" value="S-adenosyl-L-methionine-dependent methyltransferases"/>
    <property type="match status" value="1"/>
</dbReference>
<dbReference type="InterPro" id="IPR029063">
    <property type="entry name" value="SAM-dependent_MTases_sf"/>
</dbReference>
<dbReference type="PANTHER" id="PTHR13539">
    <property type="entry name" value="CALMODULIN-LYSINE N-METHYLTRANSFERASE"/>
    <property type="match status" value="1"/>
</dbReference>
<keyword evidence="5" id="KW-0963">Cytoplasm</keyword>
<dbReference type="EMBL" id="OU895877">
    <property type="protein sequence ID" value="CAG9797325.1"/>
    <property type="molecule type" value="Genomic_DNA"/>
</dbReference>
<evidence type="ECO:0000256" key="6">
    <source>
        <dbReference type="ARBA" id="ARBA00022603"/>
    </source>
</evidence>
<sequence>MTENYVVDDNDLIKNCESILKSSLSSSSNTNKSVKDLSIRKQNARNRWKLLARAIQSESKHEQMMIKAHSIAPSINVIAQNFDGFDLVKIEQLRKDDRNNLIMKIDVACKRYECNVHLEKLWTVKDLIGFNNTGNITFWTSEAALCHYAMENLSMFDNSWVLELGGGMFCLCGLMIAKYGNSFAVHLTDGNQSSLQNVKKSVILNEFDCFMKASVLRWEDSVKQCPLERQKYNFILCADCLFFDDSRAALVDSICYFLSENGIALVIAPKRGKSMSLFIKKCISKGLHCQVHTYYNKEIWEKHQKFLKSNLYNEDMHYPILLKLSHLKTVK</sequence>
<reference evidence="9" key="1">
    <citation type="submission" date="2022-01" db="EMBL/GenBank/DDBJ databases">
        <authorList>
            <person name="King R."/>
        </authorList>
    </citation>
    <scope>NUCLEOTIDE SEQUENCE</scope>
</reference>
<keyword evidence="6" id="KW-0489">Methyltransferase</keyword>
<organism evidence="9 10">
    <name type="scientific">Chironomus riparius</name>
    <dbReference type="NCBI Taxonomy" id="315576"/>
    <lineage>
        <taxon>Eukaryota</taxon>
        <taxon>Metazoa</taxon>
        <taxon>Ecdysozoa</taxon>
        <taxon>Arthropoda</taxon>
        <taxon>Hexapoda</taxon>
        <taxon>Insecta</taxon>
        <taxon>Pterygota</taxon>
        <taxon>Neoptera</taxon>
        <taxon>Endopterygota</taxon>
        <taxon>Diptera</taxon>
        <taxon>Nematocera</taxon>
        <taxon>Chironomoidea</taxon>
        <taxon>Chironomidae</taxon>
        <taxon>Chironominae</taxon>
        <taxon>Chironomus</taxon>
    </lineage>
</organism>
<evidence type="ECO:0000256" key="4">
    <source>
        <dbReference type="ARBA" id="ARBA00020594"/>
    </source>
</evidence>
<dbReference type="InterPro" id="IPR019410">
    <property type="entry name" value="Methyltransf_16"/>
</dbReference>
<evidence type="ECO:0000256" key="1">
    <source>
        <dbReference type="ARBA" id="ARBA00004123"/>
    </source>
</evidence>
<reference evidence="9" key="2">
    <citation type="submission" date="2022-10" db="EMBL/GenBank/DDBJ databases">
        <authorList>
            <consortium name="ENA_rothamsted_submissions"/>
            <consortium name="culmorum"/>
            <person name="King R."/>
        </authorList>
    </citation>
    <scope>NUCLEOTIDE SEQUENCE</scope>
</reference>
<dbReference type="GO" id="GO:0005634">
    <property type="term" value="C:nucleus"/>
    <property type="evidence" value="ECO:0007669"/>
    <property type="project" value="UniProtKB-SubCell"/>
</dbReference>
<proteinExistence type="predicted"/>
<dbReference type="AlphaFoldDB" id="A0A9N9RJ06"/>
<gene>
    <name evidence="9" type="ORF">CHIRRI_LOCUS324</name>
</gene>
<dbReference type="Gene3D" id="3.40.50.150">
    <property type="entry name" value="Vaccinia Virus protein VP39"/>
    <property type="match status" value="1"/>
</dbReference>
<dbReference type="GO" id="GO:0032259">
    <property type="term" value="P:methylation"/>
    <property type="evidence" value="ECO:0007669"/>
    <property type="project" value="UniProtKB-KW"/>
</dbReference>
<keyword evidence="10" id="KW-1185">Reference proteome</keyword>
<dbReference type="Pfam" id="PF10294">
    <property type="entry name" value="Methyltransf_16"/>
    <property type="match status" value="1"/>
</dbReference>
<comment type="subcellular location">
    <subcellularLocation>
        <location evidence="2">Cytoplasm</location>
    </subcellularLocation>
    <subcellularLocation>
        <location evidence="1">Nucleus</location>
    </subcellularLocation>
</comment>
<keyword evidence="7" id="KW-0808">Transferase</keyword>